<feature type="transmembrane region" description="Helical" evidence="7">
    <location>
        <begin position="41"/>
        <end position="66"/>
    </location>
</feature>
<keyword evidence="7" id="KW-1133">Transmembrane helix</keyword>
<dbReference type="InterPro" id="IPR050736">
    <property type="entry name" value="Sensor_HK_Regulatory"/>
</dbReference>
<keyword evidence="3" id="KW-0597">Phosphoprotein</keyword>
<dbReference type="Pfam" id="PF00512">
    <property type="entry name" value="HisKA"/>
    <property type="match status" value="1"/>
</dbReference>
<sequence>MRPVCDPGEFWPVAIACAGGCLGLILLGESIVVFVGPHNLFGPFSIGVFSSFVAVASLIYGGYWILTSNLSSERYRRIGVWCAASGVVFLTFNFFLMVTLPPFLFYLAFGWMRWALSVGASVGLLIGLFEARAIERARVAERLQIKQQATERQNEFLEEFASIVSHDLRNPLNVAQGRLQIAQDEVESEHLDTVETSLERIEKIITNTLILAREGQTVGEATLIDLDVLVDECWGAVNTKNAELVTETLPTIEADPDRLRHIFENLFRNAVEHGGDDVVVRVGTLSDRDGIFVEDNGPGIPPDKADVVFETGYTTTTQGSGFGLGIVARIVQAHGWEIRVTTGDEGGARFEITGVTVANQSISQVGTG</sequence>
<comment type="catalytic activity">
    <reaction evidence="1">
        <text>ATP + protein L-histidine = ADP + protein N-phospho-L-histidine.</text>
        <dbReference type="EC" id="2.7.13.3"/>
    </reaction>
</comment>
<dbReference type="KEGG" id="hpel:HZS54_10605"/>
<dbReference type="InterPro" id="IPR004358">
    <property type="entry name" value="Sig_transdc_His_kin-like_C"/>
</dbReference>
<dbReference type="SMART" id="SM00387">
    <property type="entry name" value="HATPase_c"/>
    <property type="match status" value="1"/>
</dbReference>
<proteinExistence type="predicted"/>
<dbReference type="Pfam" id="PF02518">
    <property type="entry name" value="HATPase_c"/>
    <property type="match status" value="1"/>
</dbReference>
<keyword evidence="5 9" id="KW-0418">Kinase</keyword>
<evidence type="ECO:0000256" key="2">
    <source>
        <dbReference type="ARBA" id="ARBA00012438"/>
    </source>
</evidence>
<dbReference type="SMART" id="SM00388">
    <property type="entry name" value="HisKA"/>
    <property type="match status" value="1"/>
</dbReference>
<feature type="transmembrane region" description="Helical" evidence="7">
    <location>
        <begin position="78"/>
        <end position="97"/>
    </location>
</feature>
<dbReference type="EMBL" id="CP058909">
    <property type="protein sequence ID" value="QLH82044.1"/>
    <property type="molecule type" value="Genomic_DNA"/>
</dbReference>
<evidence type="ECO:0000256" key="4">
    <source>
        <dbReference type="ARBA" id="ARBA00022679"/>
    </source>
</evidence>
<organism evidence="9 10">
    <name type="scientific">Halosimplex pelagicum</name>
    <dbReference type="NCBI Taxonomy" id="869886"/>
    <lineage>
        <taxon>Archaea</taxon>
        <taxon>Methanobacteriati</taxon>
        <taxon>Methanobacteriota</taxon>
        <taxon>Stenosarchaea group</taxon>
        <taxon>Halobacteria</taxon>
        <taxon>Halobacteriales</taxon>
        <taxon>Haloarculaceae</taxon>
        <taxon>Halosimplex</taxon>
    </lineage>
</organism>
<keyword evidence="7" id="KW-0812">Transmembrane</keyword>
<dbReference type="PANTHER" id="PTHR43711">
    <property type="entry name" value="TWO-COMPONENT HISTIDINE KINASE"/>
    <property type="match status" value="1"/>
</dbReference>
<dbReference type="GO" id="GO:0000155">
    <property type="term" value="F:phosphorelay sensor kinase activity"/>
    <property type="evidence" value="ECO:0007669"/>
    <property type="project" value="InterPro"/>
</dbReference>
<dbReference type="Proteomes" id="UP000509346">
    <property type="component" value="Chromosome"/>
</dbReference>
<dbReference type="SUPFAM" id="SSF55874">
    <property type="entry name" value="ATPase domain of HSP90 chaperone/DNA topoisomerase II/histidine kinase"/>
    <property type="match status" value="1"/>
</dbReference>
<evidence type="ECO:0000256" key="3">
    <source>
        <dbReference type="ARBA" id="ARBA00022553"/>
    </source>
</evidence>
<evidence type="ECO:0000256" key="7">
    <source>
        <dbReference type="SAM" id="Phobius"/>
    </source>
</evidence>
<dbReference type="Gene3D" id="1.10.287.130">
    <property type="match status" value="1"/>
</dbReference>
<protein>
    <recommendedName>
        <fullName evidence="2">histidine kinase</fullName>
        <ecNumber evidence="2">2.7.13.3</ecNumber>
    </recommendedName>
</protein>
<keyword evidence="10" id="KW-1185">Reference proteome</keyword>
<name>A0A7D5P9B9_9EURY</name>
<evidence type="ECO:0000256" key="1">
    <source>
        <dbReference type="ARBA" id="ARBA00000085"/>
    </source>
</evidence>
<dbReference type="Gene3D" id="3.30.565.10">
    <property type="entry name" value="Histidine kinase-like ATPase, C-terminal domain"/>
    <property type="match status" value="1"/>
</dbReference>
<dbReference type="EC" id="2.7.13.3" evidence="2"/>
<dbReference type="CDD" id="cd00082">
    <property type="entry name" value="HisKA"/>
    <property type="match status" value="1"/>
</dbReference>
<feature type="domain" description="Histidine kinase" evidence="8">
    <location>
        <begin position="163"/>
        <end position="353"/>
    </location>
</feature>
<dbReference type="SUPFAM" id="SSF47384">
    <property type="entry name" value="Homodimeric domain of signal transducing histidine kinase"/>
    <property type="match status" value="1"/>
</dbReference>
<evidence type="ECO:0000259" key="8">
    <source>
        <dbReference type="PROSITE" id="PS50109"/>
    </source>
</evidence>
<dbReference type="OrthoDB" id="8127at2157"/>
<feature type="transmembrane region" description="Helical" evidence="7">
    <location>
        <begin position="103"/>
        <end position="129"/>
    </location>
</feature>
<dbReference type="InterPro" id="IPR036890">
    <property type="entry name" value="HATPase_C_sf"/>
</dbReference>
<dbReference type="InterPro" id="IPR003661">
    <property type="entry name" value="HisK_dim/P_dom"/>
</dbReference>
<evidence type="ECO:0000256" key="5">
    <source>
        <dbReference type="ARBA" id="ARBA00022777"/>
    </source>
</evidence>
<gene>
    <name evidence="9" type="ORF">HZS54_10605</name>
</gene>
<dbReference type="InterPro" id="IPR003594">
    <property type="entry name" value="HATPase_dom"/>
</dbReference>
<accession>A0A7D5P9B9</accession>
<reference evidence="9 10" key="1">
    <citation type="submission" date="2020-07" db="EMBL/GenBank/DDBJ databases">
        <title>Halosimplex litoreum sp. nov. and Halosimplex rubrum sp. nov., isolated from different salt environments.</title>
        <authorList>
            <person name="Cui H."/>
        </authorList>
    </citation>
    <scope>NUCLEOTIDE SEQUENCE [LARGE SCALE GENOMIC DNA]</scope>
    <source>
        <strain evidence="9 10">R2</strain>
    </source>
</reference>
<evidence type="ECO:0000313" key="9">
    <source>
        <dbReference type="EMBL" id="QLH82044.1"/>
    </source>
</evidence>
<dbReference type="PANTHER" id="PTHR43711:SF1">
    <property type="entry name" value="HISTIDINE KINASE 1"/>
    <property type="match status" value="1"/>
</dbReference>
<dbReference type="PRINTS" id="PR00344">
    <property type="entry name" value="BCTRLSENSOR"/>
</dbReference>
<dbReference type="InterPro" id="IPR036097">
    <property type="entry name" value="HisK_dim/P_sf"/>
</dbReference>
<evidence type="ECO:0000313" key="10">
    <source>
        <dbReference type="Proteomes" id="UP000509346"/>
    </source>
</evidence>
<dbReference type="InterPro" id="IPR005467">
    <property type="entry name" value="His_kinase_dom"/>
</dbReference>
<evidence type="ECO:0000256" key="6">
    <source>
        <dbReference type="ARBA" id="ARBA00023012"/>
    </source>
</evidence>
<dbReference type="CDD" id="cd00075">
    <property type="entry name" value="HATPase"/>
    <property type="match status" value="1"/>
</dbReference>
<keyword evidence="4" id="KW-0808">Transferase</keyword>
<keyword evidence="7" id="KW-0472">Membrane</keyword>
<keyword evidence="6" id="KW-0902">Two-component regulatory system</keyword>
<feature type="transmembrane region" description="Helical" evidence="7">
    <location>
        <begin position="12"/>
        <end position="35"/>
    </location>
</feature>
<dbReference type="PROSITE" id="PS50109">
    <property type="entry name" value="HIS_KIN"/>
    <property type="match status" value="1"/>
</dbReference>
<dbReference type="AlphaFoldDB" id="A0A7D5P9B9"/>